<gene>
    <name evidence="2" type="ORF">EVAR_38799_1</name>
</gene>
<feature type="region of interest" description="Disordered" evidence="1">
    <location>
        <begin position="92"/>
        <end position="134"/>
    </location>
</feature>
<evidence type="ECO:0000256" key="1">
    <source>
        <dbReference type="SAM" id="MobiDB-lite"/>
    </source>
</evidence>
<evidence type="ECO:0000313" key="2">
    <source>
        <dbReference type="EMBL" id="GBP51405.1"/>
    </source>
</evidence>
<protein>
    <submittedName>
        <fullName evidence="2">Uncharacterized protein</fullName>
    </submittedName>
</protein>
<dbReference type="AlphaFoldDB" id="A0A4C1WMP0"/>
<organism evidence="2 3">
    <name type="scientific">Eumeta variegata</name>
    <name type="common">Bagworm moth</name>
    <name type="synonym">Eumeta japonica</name>
    <dbReference type="NCBI Taxonomy" id="151549"/>
    <lineage>
        <taxon>Eukaryota</taxon>
        <taxon>Metazoa</taxon>
        <taxon>Ecdysozoa</taxon>
        <taxon>Arthropoda</taxon>
        <taxon>Hexapoda</taxon>
        <taxon>Insecta</taxon>
        <taxon>Pterygota</taxon>
        <taxon>Neoptera</taxon>
        <taxon>Endopterygota</taxon>
        <taxon>Lepidoptera</taxon>
        <taxon>Glossata</taxon>
        <taxon>Ditrysia</taxon>
        <taxon>Tineoidea</taxon>
        <taxon>Psychidae</taxon>
        <taxon>Oiketicinae</taxon>
        <taxon>Eumeta</taxon>
    </lineage>
</organism>
<reference evidence="2 3" key="1">
    <citation type="journal article" date="2019" name="Commun. Biol.">
        <title>The bagworm genome reveals a unique fibroin gene that provides high tensile strength.</title>
        <authorList>
            <person name="Kono N."/>
            <person name="Nakamura H."/>
            <person name="Ohtoshi R."/>
            <person name="Tomita M."/>
            <person name="Numata K."/>
            <person name="Arakawa K."/>
        </authorList>
    </citation>
    <scope>NUCLEOTIDE SEQUENCE [LARGE SCALE GENOMIC DNA]</scope>
</reference>
<dbReference type="EMBL" id="BGZK01000580">
    <property type="protein sequence ID" value="GBP51405.1"/>
    <property type="molecule type" value="Genomic_DNA"/>
</dbReference>
<sequence length="154" mass="16950">MTRPEVTRPAGGRADSFVAAAHKLFLTSGRALHIRFDVRRAIAPPRGGGRARRSCTSPTRRPTAFLKHGTDIGCSGKRVIWDNELFDVKTARRLGPASPDRRRGGGQGTRDIEMRREGPGATGVGRGAREGEYQRGSCTYREHMTARHARPACW</sequence>
<dbReference type="Proteomes" id="UP000299102">
    <property type="component" value="Unassembled WGS sequence"/>
</dbReference>
<proteinExistence type="predicted"/>
<accession>A0A4C1WMP0</accession>
<name>A0A4C1WMP0_EUMVA</name>
<comment type="caution">
    <text evidence="2">The sequence shown here is derived from an EMBL/GenBank/DDBJ whole genome shotgun (WGS) entry which is preliminary data.</text>
</comment>
<evidence type="ECO:0000313" key="3">
    <source>
        <dbReference type="Proteomes" id="UP000299102"/>
    </source>
</evidence>
<keyword evidence="3" id="KW-1185">Reference proteome</keyword>